<feature type="transmembrane region" description="Helical" evidence="11">
    <location>
        <begin position="72"/>
        <end position="90"/>
    </location>
</feature>
<dbReference type="GO" id="GO:0015648">
    <property type="term" value="F:lipid-linked peptidoglycan transporter activity"/>
    <property type="evidence" value="ECO:0007669"/>
    <property type="project" value="TreeGrafter"/>
</dbReference>
<evidence type="ECO:0000256" key="6">
    <source>
        <dbReference type="ARBA" id="ARBA00022960"/>
    </source>
</evidence>
<evidence type="ECO:0000256" key="10">
    <source>
        <dbReference type="ARBA" id="ARBA00023316"/>
    </source>
</evidence>
<sequence>MLAKLKRLDWILLFILLLFMGFSTMMIYSATIDNQQFGPQRLYYDNIRNYVVGFIVMFMAAMFDYRWLQKIVYALYGLGIILLVGIFFFGSEINNAQGWYKLPAGLSFQPAELMKLLLIIMIAHMLAKSKGETLSTLREVVPIAIIVLIPFVLVLIQPDLGNAIIYLVIMLGMLWIGNIKYSHVAIGLVIFIVALIASYNLYQAYHAEITEFFKAQGKGHWVKRIDTFLDPEQADPNASYQLRKSMTAIGSGRFTGDGFLQGNSVHNNYIPYAYSDAIFVVIAEEFGFLGSSILLLIYFLMLYRMIIASIHSSTFFGSYMIIGIVSYFVFQIFENIGMLLGIMPITGITLPFISYGGTSLIMNMLSIGIVMSIQIHRDKDQDLFDTA</sequence>
<accession>A0A916QIG1</accession>
<evidence type="ECO:0000256" key="11">
    <source>
        <dbReference type="SAM" id="Phobius"/>
    </source>
</evidence>
<keyword evidence="2" id="KW-1003">Cell membrane</keyword>
<feature type="transmembrane region" description="Helical" evidence="11">
    <location>
        <begin position="184"/>
        <end position="202"/>
    </location>
</feature>
<keyword evidence="13" id="KW-1185">Reference proteome</keyword>
<protein>
    <submittedName>
        <fullName evidence="12">Rod shape-determining protein RodA</fullName>
    </submittedName>
</protein>
<evidence type="ECO:0000313" key="13">
    <source>
        <dbReference type="Proteomes" id="UP000654993"/>
    </source>
</evidence>
<keyword evidence="9 11" id="KW-0472">Membrane</keyword>
<dbReference type="GO" id="GO:0009252">
    <property type="term" value="P:peptidoglycan biosynthetic process"/>
    <property type="evidence" value="ECO:0007669"/>
    <property type="project" value="UniProtKB-KW"/>
</dbReference>
<comment type="caution">
    <text evidence="12">The sequence shown here is derived from an EMBL/GenBank/DDBJ whole genome shotgun (WGS) entry which is preliminary data.</text>
</comment>
<feature type="transmembrane region" description="Helical" evidence="11">
    <location>
        <begin position="47"/>
        <end position="65"/>
    </location>
</feature>
<dbReference type="GO" id="GO:0005886">
    <property type="term" value="C:plasma membrane"/>
    <property type="evidence" value="ECO:0007669"/>
    <property type="project" value="TreeGrafter"/>
</dbReference>
<organism evidence="12 13">
    <name type="scientific">Insulibacter thermoxylanivorax</name>
    <dbReference type="NCBI Taxonomy" id="2749268"/>
    <lineage>
        <taxon>Bacteria</taxon>
        <taxon>Bacillati</taxon>
        <taxon>Bacillota</taxon>
        <taxon>Bacilli</taxon>
        <taxon>Bacillales</taxon>
        <taxon>Paenibacillaceae</taxon>
        <taxon>Insulibacter</taxon>
    </lineage>
</organism>
<dbReference type="Proteomes" id="UP000654993">
    <property type="component" value="Unassembled WGS sequence"/>
</dbReference>
<feature type="transmembrane region" description="Helical" evidence="11">
    <location>
        <begin position="353"/>
        <end position="373"/>
    </location>
</feature>
<feature type="transmembrane region" description="Helical" evidence="11">
    <location>
        <begin position="12"/>
        <end position="32"/>
    </location>
</feature>
<evidence type="ECO:0000256" key="7">
    <source>
        <dbReference type="ARBA" id="ARBA00022984"/>
    </source>
</evidence>
<evidence type="ECO:0000256" key="8">
    <source>
        <dbReference type="ARBA" id="ARBA00022989"/>
    </source>
</evidence>
<keyword evidence="5 11" id="KW-0812">Transmembrane</keyword>
<dbReference type="InterPro" id="IPR018365">
    <property type="entry name" value="Cell_cycle_FtsW-rel_CS"/>
</dbReference>
<dbReference type="GO" id="GO:0016757">
    <property type="term" value="F:glycosyltransferase activity"/>
    <property type="evidence" value="ECO:0007669"/>
    <property type="project" value="UniProtKB-KW"/>
</dbReference>
<reference evidence="12" key="1">
    <citation type="submission" date="2020-08" db="EMBL/GenBank/DDBJ databases">
        <authorList>
            <person name="Uke A."/>
            <person name="Chhe C."/>
            <person name="Baramee S."/>
            <person name="Kosugi A."/>
        </authorList>
    </citation>
    <scope>NUCLEOTIDE SEQUENCE</scope>
    <source>
        <strain evidence="12">DA-C8</strain>
    </source>
</reference>
<feature type="transmembrane region" description="Helical" evidence="11">
    <location>
        <begin position="163"/>
        <end position="179"/>
    </location>
</feature>
<keyword evidence="6" id="KW-0133">Cell shape</keyword>
<dbReference type="AlphaFoldDB" id="A0A916QIG1"/>
<feature type="transmembrane region" description="Helical" evidence="11">
    <location>
        <begin position="277"/>
        <end position="303"/>
    </location>
</feature>
<keyword evidence="3" id="KW-0328">Glycosyltransferase</keyword>
<evidence type="ECO:0000313" key="12">
    <source>
        <dbReference type="EMBL" id="GFR39106.1"/>
    </source>
</evidence>
<feature type="transmembrane region" description="Helical" evidence="11">
    <location>
        <begin position="139"/>
        <end position="157"/>
    </location>
</feature>
<evidence type="ECO:0000256" key="1">
    <source>
        <dbReference type="ARBA" id="ARBA00004141"/>
    </source>
</evidence>
<evidence type="ECO:0000256" key="3">
    <source>
        <dbReference type="ARBA" id="ARBA00022676"/>
    </source>
</evidence>
<feature type="transmembrane region" description="Helical" evidence="11">
    <location>
        <begin position="315"/>
        <end position="333"/>
    </location>
</feature>
<dbReference type="GO" id="GO:0051301">
    <property type="term" value="P:cell division"/>
    <property type="evidence" value="ECO:0007669"/>
    <property type="project" value="InterPro"/>
</dbReference>
<dbReference type="Pfam" id="PF01098">
    <property type="entry name" value="FTSW_RODA_SPOVE"/>
    <property type="match status" value="1"/>
</dbReference>
<dbReference type="GO" id="GO:0032153">
    <property type="term" value="C:cell division site"/>
    <property type="evidence" value="ECO:0007669"/>
    <property type="project" value="TreeGrafter"/>
</dbReference>
<dbReference type="PROSITE" id="PS00428">
    <property type="entry name" value="FTSW_RODA_SPOVE"/>
    <property type="match status" value="1"/>
</dbReference>
<dbReference type="NCBIfam" id="TIGR02210">
    <property type="entry name" value="rodA_shape"/>
    <property type="match status" value="1"/>
</dbReference>
<dbReference type="PANTHER" id="PTHR30474:SF1">
    <property type="entry name" value="PEPTIDOGLYCAN GLYCOSYLTRANSFERASE MRDB"/>
    <property type="match status" value="1"/>
</dbReference>
<evidence type="ECO:0000256" key="4">
    <source>
        <dbReference type="ARBA" id="ARBA00022679"/>
    </source>
</evidence>
<name>A0A916QIG1_9BACL</name>
<dbReference type="InterPro" id="IPR001182">
    <property type="entry name" value="FtsW/RodA"/>
</dbReference>
<feature type="transmembrane region" description="Helical" evidence="11">
    <location>
        <begin position="110"/>
        <end position="127"/>
    </location>
</feature>
<gene>
    <name evidence="12" type="primary">mrdB</name>
    <name evidence="12" type="ORF">PRECH8_24020</name>
</gene>
<dbReference type="GO" id="GO:0008360">
    <property type="term" value="P:regulation of cell shape"/>
    <property type="evidence" value="ECO:0007669"/>
    <property type="project" value="UniProtKB-KW"/>
</dbReference>
<dbReference type="PANTHER" id="PTHR30474">
    <property type="entry name" value="CELL CYCLE PROTEIN"/>
    <property type="match status" value="1"/>
</dbReference>
<keyword evidence="10" id="KW-0961">Cell wall biogenesis/degradation</keyword>
<evidence type="ECO:0000256" key="2">
    <source>
        <dbReference type="ARBA" id="ARBA00022475"/>
    </source>
</evidence>
<comment type="subcellular location">
    <subcellularLocation>
        <location evidence="1">Membrane</location>
        <topology evidence="1">Multi-pass membrane protein</topology>
    </subcellularLocation>
</comment>
<dbReference type="GO" id="GO:0071555">
    <property type="term" value="P:cell wall organization"/>
    <property type="evidence" value="ECO:0007669"/>
    <property type="project" value="UniProtKB-KW"/>
</dbReference>
<reference evidence="12" key="2">
    <citation type="journal article" date="2021" name="Data Brief">
        <title>Draft genome sequence data of the facultative, thermophilic, xylanolytic bacterium Paenibacillus sp. strain DA-C8.</title>
        <authorList>
            <person name="Chhe C."/>
            <person name="Uke A."/>
            <person name="Baramee S."/>
            <person name="Ungkulpasvich U."/>
            <person name="Tachaapaikoon C."/>
            <person name="Pason P."/>
            <person name="Waeonukul R."/>
            <person name="Ratanakhanokchai K."/>
            <person name="Kosugi A."/>
        </authorList>
    </citation>
    <scope>NUCLEOTIDE SEQUENCE</scope>
    <source>
        <strain evidence="12">DA-C8</strain>
    </source>
</reference>
<dbReference type="InterPro" id="IPR011923">
    <property type="entry name" value="RodA/MrdB"/>
</dbReference>
<evidence type="ECO:0000256" key="5">
    <source>
        <dbReference type="ARBA" id="ARBA00022692"/>
    </source>
</evidence>
<dbReference type="EMBL" id="BMAQ01000033">
    <property type="protein sequence ID" value="GFR39106.1"/>
    <property type="molecule type" value="Genomic_DNA"/>
</dbReference>
<keyword evidence="8 11" id="KW-1133">Transmembrane helix</keyword>
<proteinExistence type="predicted"/>
<evidence type="ECO:0000256" key="9">
    <source>
        <dbReference type="ARBA" id="ARBA00023136"/>
    </source>
</evidence>
<keyword evidence="4" id="KW-0808">Transferase</keyword>
<keyword evidence="7" id="KW-0573">Peptidoglycan synthesis</keyword>